<evidence type="ECO:0000313" key="3">
    <source>
        <dbReference type="EMBL" id="RQN02976.1"/>
    </source>
</evidence>
<organism evidence="3 4">
    <name type="scientific">Aeromicrobium camelliae</name>
    <dbReference type="NCBI Taxonomy" id="1538144"/>
    <lineage>
        <taxon>Bacteria</taxon>
        <taxon>Bacillati</taxon>
        <taxon>Actinomycetota</taxon>
        <taxon>Actinomycetes</taxon>
        <taxon>Propionibacteriales</taxon>
        <taxon>Nocardioidaceae</taxon>
        <taxon>Aeromicrobium</taxon>
    </lineage>
</organism>
<dbReference type="GO" id="GO:0016747">
    <property type="term" value="F:acyltransferase activity, transferring groups other than amino-acyl groups"/>
    <property type="evidence" value="ECO:0007669"/>
    <property type="project" value="InterPro"/>
</dbReference>
<proteinExistence type="predicted"/>
<keyword evidence="4" id="KW-1185">Reference proteome</keyword>
<dbReference type="Proteomes" id="UP000275225">
    <property type="component" value="Unassembled WGS sequence"/>
</dbReference>
<dbReference type="PROSITE" id="PS51186">
    <property type="entry name" value="GNAT"/>
    <property type="match status" value="1"/>
</dbReference>
<sequence length="275" mass="29412">MEPLDSDDVGQRVTVRAATGQTGPTGGPQFTDTVGRLVRVEPDHFVIERRDGSTRAVPRAAVVAAKRVPARPKRSRAAREVSADDLMRITSRGWPAVHSEPLGEWELRAAGGFTGRANSVAVHGDPGMPFADALDAVAAFAERHGVAPAAQVVVGSRWHQRFLDAGWQRPRSTRPGAIVQVADLGTYAPDPLVRIEPSASEAWLAHYGRVEDLDVARAVLEGPERVGFAMLEDAAIGRVVVTGEWAGLAAVEVDPAHRRRGLARRVVAACLAWAA</sequence>
<evidence type="ECO:0000313" key="4">
    <source>
        <dbReference type="Proteomes" id="UP000275225"/>
    </source>
</evidence>
<dbReference type="RefSeq" id="WP_124237239.1">
    <property type="nucleotide sequence ID" value="NZ_JBHUFI010000013.1"/>
</dbReference>
<dbReference type="InterPro" id="IPR056935">
    <property type="entry name" value="Rv0428c-like_C"/>
</dbReference>
<gene>
    <name evidence="3" type="ORF">EHW97_11110</name>
</gene>
<dbReference type="Gene3D" id="3.40.630.30">
    <property type="match status" value="1"/>
</dbReference>
<dbReference type="OrthoDB" id="9775595at2"/>
<comment type="caution">
    <text evidence="3">The sequence shown here is derived from an EMBL/GenBank/DDBJ whole genome shotgun (WGS) entry which is preliminary data.</text>
</comment>
<feature type="region of interest" description="Disordered" evidence="1">
    <location>
        <begin position="1"/>
        <end position="33"/>
    </location>
</feature>
<feature type="compositionally biased region" description="Low complexity" evidence="1">
    <location>
        <begin position="19"/>
        <end position="31"/>
    </location>
</feature>
<dbReference type="SUPFAM" id="SSF55729">
    <property type="entry name" value="Acyl-CoA N-acyltransferases (Nat)"/>
    <property type="match status" value="1"/>
</dbReference>
<dbReference type="AlphaFoldDB" id="A0A3N6W628"/>
<evidence type="ECO:0000259" key="2">
    <source>
        <dbReference type="PROSITE" id="PS51186"/>
    </source>
</evidence>
<feature type="domain" description="N-acetyltransferase" evidence="2">
    <location>
        <begin position="182"/>
        <end position="275"/>
    </location>
</feature>
<name>A0A3N6W628_9ACTN</name>
<reference evidence="3 4" key="1">
    <citation type="submission" date="2018-11" db="EMBL/GenBank/DDBJ databases">
        <authorList>
            <person name="Li F."/>
        </authorList>
    </citation>
    <scope>NUCLEOTIDE SEQUENCE [LARGE SCALE GENOMIC DNA]</scope>
    <source>
        <strain evidence="3 4">YS17T</strain>
    </source>
</reference>
<accession>A0A3N6W628</accession>
<dbReference type="Pfam" id="PF24553">
    <property type="entry name" value="Rv0428c_C"/>
    <property type="match status" value="1"/>
</dbReference>
<dbReference type="InterPro" id="IPR016181">
    <property type="entry name" value="Acyl_CoA_acyltransferase"/>
</dbReference>
<evidence type="ECO:0000256" key="1">
    <source>
        <dbReference type="SAM" id="MobiDB-lite"/>
    </source>
</evidence>
<dbReference type="EMBL" id="RQJX01000015">
    <property type="protein sequence ID" value="RQN02976.1"/>
    <property type="molecule type" value="Genomic_DNA"/>
</dbReference>
<dbReference type="InterPro" id="IPR000182">
    <property type="entry name" value="GNAT_dom"/>
</dbReference>
<dbReference type="CDD" id="cd04301">
    <property type="entry name" value="NAT_SF"/>
    <property type="match status" value="1"/>
</dbReference>
<keyword evidence="3" id="KW-0808">Transferase</keyword>
<protein>
    <submittedName>
        <fullName evidence="3">GNAT family N-acetyltransferase</fullName>
    </submittedName>
</protein>